<keyword evidence="2 5" id="KW-0560">Oxidoreductase</keyword>
<evidence type="ECO:0000256" key="4">
    <source>
        <dbReference type="SAM" id="MobiDB-lite"/>
    </source>
</evidence>
<evidence type="ECO:0000313" key="5">
    <source>
        <dbReference type="EMBL" id="UPT23336.1"/>
    </source>
</evidence>
<dbReference type="PRINTS" id="PR01397">
    <property type="entry name" value="DHBDHDRGNASE"/>
</dbReference>
<accession>A0ABY4L6R7</accession>
<feature type="compositionally biased region" description="Low complexity" evidence="4">
    <location>
        <begin position="338"/>
        <end position="352"/>
    </location>
</feature>
<dbReference type="GO" id="GO:0008667">
    <property type="term" value="F:2,3-dihydro-2,3-dihydroxybenzoate dehydrogenase activity"/>
    <property type="evidence" value="ECO:0007669"/>
    <property type="project" value="UniProtKB-EC"/>
</dbReference>
<dbReference type="PANTHER" id="PTHR42760:SF115">
    <property type="entry name" value="3-OXOACYL-[ACYL-CARRIER-PROTEIN] REDUCTASE FABG"/>
    <property type="match status" value="1"/>
</dbReference>
<dbReference type="EMBL" id="CP051627">
    <property type="protein sequence ID" value="UPT23336.1"/>
    <property type="molecule type" value="Genomic_DNA"/>
</dbReference>
<feature type="compositionally biased region" description="Basic residues" evidence="4">
    <location>
        <begin position="156"/>
        <end position="178"/>
    </location>
</feature>
<dbReference type="InterPro" id="IPR002347">
    <property type="entry name" value="SDR_fam"/>
</dbReference>
<dbReference type="InterPro" id="IPR036291">
    <property type="entry name" value="NAD(P)-bd_dom_sf"/>
</dbReference>
<reference evidence="5 6" key="1">
    <citation type="submission" date="2020-04" db="EMBL/GenBank/DDBJ databases">
        <title>Thermobifida alba genome sequencing and assembly.</title>
        <authorList>
            <person name="Luzics S."/>
            <person name="Horvath B."/>
            <person name="Nagy I."/>
            <person name="Toth A."/>
            <person name="Nagy I."/>
            <person name="Kukolya J."/>
        </authorList>
    </citation>
    <scope>NUCLEOTIDE SEQUENCE [LARGE SCALE GENOMIC DNA]</scope>
    <source>
        <strain evidence="5 6">DSM 43795</strain>
    </source>
</reference>
<dbReference type="Gene3D" id="3.40.50.720">
    <property type="entry name" value="NAD(P)-binding Rossmann-like Domain"/>
    <property type="match status" value="1"/>
</dbReference>
<dbReference type="InterPro" id="IPR020904">
    <property type="entry name" value="Sc_DH/Rdtase_CS"/>
</dbReference>
<dbReference type="SUPFAM" id="SSF51735">
    <property type="entry name" value="NAD(P)-binding Rossmann-fold domains"/>
    <property type="match status" value="1"/>
</dbReference>
<proteinExistence type="inferred from homology"/>
<dbReference type="InterPro" id="IPR003560">
    <property type="entry name" value="DHB_DH"/>
</dbReference>
<sequence>MPTPSEGFCGATAAPYPGEVSGKRGSAGHTARGRRGPPGRSPGGLPRGGQTILRVIIIFGSKRPHLTPIRRDGTKGQKRRGRPLQGLGRVHRHDDRPLVGERRAAAGRGPARPGRRVGADRGRGGRERAGPADGRRGGPRRGGAGGGALARDARRPVHPRPRRRAAAHARHRGRRRPARGPAAGPPRRTGRHERDRTPPPGPPRRVLGAGRRTARPRRTRGAQPLTSLRTRGGTAVADGGRARGTRPLRGVGEGATRGAGPPRLGDDLPGDRSGRRRHRERRLLRVVHARPRRPGRGGRRARAGRRPARPRRRGLLRRHPGGEAVTPHSGRGRGGSTRTGPGEASSTARRGAAQTGVAVVTGACGGIGAAVVRALADHGVPVAALDVDGGVERLGERFAAPGRAQVRGHLVDVADPAAVEEAVARVEEEQGPVAVAVNVAGTLRPGPVLDYAAADWAAVFAVNSAGVFHVSRAVARRMVPRRTGTIITVSSNAADVARTGMAAYAASKAAATHFTRCLGLELARFGIRCNVVSPGSTDTPMQRELWRGGAGAARAVAGSPSDFRAGIPLGRVADPDDVAAAVLFLASPGARHITMHDLRVDGGATLGS</sequence>
<dbReference type="Pfam" id="PF13561">
    <property type="entry name" value="adh_short_C2"/>
    <property type="match status" value="1"/>
</dbReference>
<protein>
    <recommendedName>
        <fullName evidence="3">2,3-dihydro-2,3-dihydroxybenzoate dehydrogenase</fullName>
        <ecNumber evidence="3">1.3.1.28</ecNumber>
    </recommendedName>
</protein>
<dbReference type="Proteomes" id="UP000832041">
    <property type="component" value="Chromosome"/>
</dbReference>
<evidence type="ECO:0000313" key="6">
    <source>
        <dbReference type="Proteomes" id="UP000832041"/>
    </source>
</evidence>
<gene>
    <name evidence="5" type="ORF">FOF52_04680</name>
</gene>
<feature type="compositionally biased region" description="Basic and acidic residues" evidence="4">
    <location>
        <begin position="264"/>
        <end position="273"/>
    </location>
</feature>
<name>A0ABY4L6R7_THEAE</name>
<dbReference type="EC" id="1.3.1.28" evidence="3"/>
<feature type="compositionally biased region" description="Basic and acidic residues" evidence="4">
    <location>
        <begin position="92"/>
        <end position="104"/>
    </location>
</feature>
<feature type="compositionally biased region" description="Basic residues" evidence="4">
    <location>
        <begin position="274"/>
        <end position="319"/>
    </location>
</feature>
<feature type="region of interest" description="Disordered" evidence="4">
    <location>
        <begin position="1"/>
        <end position="352"/>
    </location>
</feature>
<keyword evidence="6" id="KW-1185">Reference proteome</keyword>
<evidence type="ECO:0000256" key="3">
    <source>
        <dbReference type="NCBIfam" id="TIGR04316"/>
    </source>
</evidence>
<organism evidence="5 6">
    <name type="scientific">Thermobifida alba</name>
    <name type="common">Thermomonospora alba</name>
    <dbReference type="NCBI Taxonomy" id="53522"/>
    <lineage>
        <taxon>Bacteria</taxon>
        <taxon>Bacillati</taxon>
        <taxon>Actinomycetota</taxon>
        <taxon>Actinomycetes</taxon>
        <taxon>Streptosporangiales</taxon>
        <taxon>Nocardiopsidaceae</taxon>
        <taxon>Thermobifida</taxon>
    </lineage>
</organism>
<evidence type="ECO:0000256" key="2">
    <source>
        <dbReference type="ARBA" id="ARBA00023002"/>
    </source>
</evidence>
<dbReference type="PANTHER" id="PTHR42760">
    <property type="entry name" value="SHORT-CHAIN DEHYDROGENASES/REDUCTASES FAMILY MEMBER"/>
    <property type="match status" value="1"/>
</dbReference>
<dbReference type="NCBIfam" id="TIGR04316">
    <property type="entry name" value="dhbA_paeA"/>
    <property type="match status" value="1"/>
</dbReference>
<dbReference type="PRINTS" id="PR00080">
    <property type="entry name" value="SDRFAMILY"/>
</dbReference>
<comment type="similarity">
    <text evidence="1">Belongs to the short-chain dehydrogenases/reductases (SDR) family.</text>
</comment>
<evidence type="ECO:0000256" key="1">
    <source>
        <dbReference type="ARBA" id="ARBA00006484"/>
    </source>
</evidence>
<dbReference type="PROSITE" id="PS00061">
    <property type="entry name" value="ADH_SHORT"/>
    <property type="match status" value="1"/>
</dbReference>
<feature type="compositionally biased region" description="Basic and acidic residues" evidence="4">
    <location>
        <begin position="117"/>
        <end position="136"/>
    </location>
</feature>